<evidence type="ECO:0000256" key="4">
    <source>
        <dbReference type="ARBA" id="ARBA00023136"/>
    </source>
</evidence>
<evidence type="ECO:0000256" key="5">
    <source>
        <dbReference type="SAM" id="MobiDB-lite"/>
    </source>
</evidence>
<feature type="compositionally biased region" description="Basic and acidic residues" evidence="5">
    <location>
        <begin position="367"/>
        <end position="405"/>
    </location>
</feature>
<feature type="transmembrane region" description="Helical" evidence="6">
    <location>
        <begin position="75"/>
        <end position="93"/>
    </location>
</feature>
<feature type="transmembrane region" description="Helical" evidence="6">
    <location>
        <begin position="498"/>
        <end position="514"/>
    </location>
</feature>
<evidence type="ECO:0000256" key="6">
    <source>
        <dbReference type="SAM" id="Phobius"/>
    </source>
</evidence>
<feature type="transmembrane region" description="Helical" evidence="6">
    <location>
        <begin position="300"/>
        <end position="319"/>
    </location>
</feature>
<reference evidence="8 9" key="1">
    <citation type="submission" date="2020-04" db="EMBL/GenBank/DDBJ databases">
        <title>Molecular characterization of pseudomonads from Agaricus bisporus reveal novel blotch 2 pathogens in Western Europe.</title>
        <authorList>
            <person name="Taparia T."/>
            <person name="Krijger M."/>
            <person name="Haynes E."/>
            <person name="Elpinstone J.G."/>
            <person name="Noble R."/>
            <person name="Van Der Wolf J."/>
        </authorList>
    </citation>
    <scope>NUCLEOTIDE SEQUENCE [LARGE SCALE GENOMIC DNA]</scope>
    <source>
        <strain evidence="8 9">IPO3746</strain>
    </source>
</reference>
<protein>
    <submittedName>
        <fullName evidence="8">O-antigen ligase family protein</fullName>
    </submittedName>
</protein>
<evidence type="ECO:0000256" key="2">
    <source>
        <dbReference type="ARBA" id="ARBA00022692"/>
    </source>
</evidence>
<feature type="region of interest" description="Disordered" evidence="5">
    <location>
        <begin position="356"/>
        <end position="405"/>
    </location>
</feature>
<feature type="transmembrane region" description="Helical" evidence="6">
    <location>
        <begin position="462"/>
        <end position="486"/>
    </location>
</feature>
<feature type="transmembrane region" description="Helical" evidence="6">
    <location>
        <begin position="30"/>
        <end position="63"/>
    </location>
</feature>
<feature type="transmembrane region" description="Helical" evidence="6">
    <location>
        <begin position="276"/>
        <end position="293"/>
    </location>
</feature>
<evidence type="ECO:0000313" key="9">
    <source>
        <dbReference type="Proteomes" id="UP000549134"/>
    </source>
</evidence>
<sequence length="575" mass="63372">MTNHDGVKNSVAITAATLVAIFFMQDQGALFYLAIIGSALLVLTAIMSPWLGLLALFPLAFALRPAPPSVGIQEMAFAALLMVVFLSALIKLLRAQGFKSAIRLFAAPLLVGMGFLLLNFAIAMHQHIPLADWIRGVVPFLFIYTLIPVCTLVGREEGNIRWLGVSMGTLILLTAGYIVFYYFYHDLWHAYWTVMVNGETVRIHQEEALRNAQALGPMRDRITMVVAQATDAILPLGMVAGYVVSTCTPKRKMVLAGSFLSLLCMAAVLITFTRSMLISGLFVIGLFSLYTFFTRKHLRLKVLSSLVVQGVFAIAFIFGTGMQDVWLGRLNQLTQTALPIATSSIESIATINTQSDAAKPASSSNTDGKETAPQKAADKPQAADRKEQEKEREPEKVKEKEKEKDKDFNVSSRVEEYKIAWDMFKNHPVFGNGIGVKHEMRWETSTGHSFTESVGYIHNWPLYTLMVGGVLGLLIYALILGAPILYRLTAIKSEPTHFAVIRTAVMTLAIYGLFFAVFRLISFNLLLAAAWGVMLAHQHSRREMKTAPTSADTAHVPTATATTRTLVTDNKETSV</sequence>
<feature type="compositionally biased region" description="Polar residues" evidence="5">
    <location>
        <begin position="356"/>
        <end position="366"/>
    </location>
</feature>
<dbReference type="PANTHER" id="PTHR37422">
    <property type="entry name" value="TEICHURONIC ACID BIOSYNTHESIS PROTEIN TUAE"/>
    <property type="match status" value="1"/>
</dbReference>
<dbReference type="AlphaFoldDB" id="A0A7Y8APW2"/>
<dbReference type="Proteomes" id="UP000549134">
    <property type="component" value="Unassembled WGS sequence"/>
</dbReference>
<feature type="transmembrane region" description="Helical" evidence="6">
    <location>
        <begin position="253"/>
        <end position="270"/>
    </location>
</feature>
<feature type="domain" description="O-antigen ligase-related" evidence="7">
    <location>
        <begin position="260"/>
        <end position="476"/>
    </location>
</feature>
<feature type="transmembrane region" description="Helical" evidence="6">
    <location>
        <begin position="133"/>
        <end position="153"/>
    </location>
</feature>
<feature type="transmembrane region" description="Helical" evidence="6">
    <location>
        <begin position="160"/>
        <end position="184"/>
    </location>
</feature>
<evidence type="ECO:0000259" key="7">
    <source>
        <dbReference type="Pfam" id="PF04932"/>
    </source>
</evidence>
<dbReference type="InterPro" id="IPR051533">
    <property type="entry name" value="WaaL-like"/>
</dbReference>
<dbReference type="GeneID" id="55849125"/>
<organism evidence="8 9">
    <name type="scientific">Pseudomonas tolaasii</name>
    <dbReference type="NCBI Taxonomy" id="29442"/>
    <lineage>
        <taxon>Bacteria</taxon>
        <taxon>Pseudomonadati</taxon>
        <taxon>Pseudomonadota</taxon>
        <taxon>Gammaproteobacteria</taxon>
        <taxon>Pseudomonadales</taxon>
        <taxon>Pseudomonadaceae</taxon>
        <taxon>Pseudomonas</taxon>
    </lineage>
</organism>
<keyword evidence="4 6" id="KW-0472">Membrane</keyword>
<dbReference type="InterPro" id="IPR007016">
    <property type="entry name" value="O-antigen_ligase-rel_domated"/>
</dbReference>
<comment type="subcellular location">
    <subcellularLocation>
        <location evidence="1">Membrane</location>
        <topology evidence="1">Multi-pass membrane protein</topology>
    </subcellularLocation>
</comment>
<proteinExistence type="predicted"/>
<dbReference type="GO" id="GO:0016874">
    <property type="term" value="F:ligase activity"/>
    <property type="evidence" value="ECO:0007669"/>
    <property type="project" value="UniProtKB-KW"/>
</dbReference>
<gene>
    <name evidence="8" type="ORF">HX787_20065</name>
</gene>
<evidence type="ECO:0000256" key="3">
    <source>
        <dbReference type="ARBA" id="ARBA00022989"/>
    </source>
</evidence>
<dbReference type="Pfam" id="PF04932">
    <property type="entry name" value="Wzy_C"/>
    <property type="match status" value="1"/>
</dbReference>
<comment type="caution">
    <text evidence="8">The sequence shown here is derived from an EMBL/GenBank/DDBJ whole genome shotgun (WGS) entry which is preliminary data.</text>
</comment>
<keyword evidence="8" id="KW-0436">Ligase</keyword>
<dbReference type="PANTHER" id="PTHR37422:SF23">
    <property type="entry name" value="TEICHURONIC ACID BIOSYNTHESIS PROTEIN TUAE"/>
    <property type="match status" value="1"/>
</dbReference>
<dbReference type="EMBL" id="JACAQK010000014">
    <property type="protein sequence ID" value="NWD38162.1"/>
    <property type="molecule type" value="Genomic_DNA"/>
</dbReference>
<keyword evidence="2 6" id="KW-0812">Transmembrane</keyword>
<dbReference type="RefSeq" id="WP_016970519.1">
    <property type="nucleotide sequence ID" value="NZ_CP020369.1"/>
</dbReference>
<accession>A0A7Y8APW2</accession>
<feature type="transmembrane region" description="Helical" evidence="6">
    <location>
        <begin position="105"/>
        <end position="127"/>
    </location>
</feature>
<feature type="transmembrane region" description="Helical" evidence="6">
    <location>
        <begin position="225"/>
        <end position="244"/>
    </location>
</feature>
<name>A0A7Y8APW2_PSETO</name>
<evidence type="ECO:0000313" key="8">
    <source>
        <dbReference type="EMBL" id="NWD38162.1"/>
    </source>
</evidence>
<keyword evidence="3 6" id="KW-1133">Transmembrane helix</keyword>
<dbReference type="GO" id="GO:0016020">
    <property type="term" value="C:membrane"/>
    <property type="evidence" value="ECO:0007669"/>
    <property type="project" value="UniProtKB-SubCell"/>
</dbReference>
<evidence type="ECO:0000256" key="1">
    <source>
        <dbReference type="ARBA" id="ARBA00004141"/>
    </source>
</evidence>